<comment type="caution">
    <text evidence="2">The sequence shown here is derived from an EMBL/GenBank/DDBJ whole genome shotgun (WGS) entry which is preliminary data.</text>
</comment>
<sequence>MMLLMPLPLEDYVRQVLLENGRGAKIHEAVAEGWAAFQSLYPQRHQWRRKSSSRHMMWEEVAQRLAVIAADDQGIDAVEHQDTLSLIVEGAVLIRLKHADTTLITQNFPTAEARAFDDHEQDLFGYAGLQRVRLCYVLNRYETALLWVGIAAHDKGSFLWKLELEAAGAVQSIPQLPLPAPTEDTSRFARIKRSASDQDQANKKRNG</sequence>
<proteinExistence type="predicted"/>
<evidence type="ECO:0000313" key="3">
    <source>
        <dbReference type="Proteomes" id="UP000609531"/>
    </source>
</evidence>
<gene>
    <name evidence="2" type="ORF">JCR33_17720</name>
</gene>
<accession>A0A934MIU0</accession>
<evidence type="ECO:0000256" key="1">
    <source>
        <dbReference type="SAM" id="MobiDB-lite"/>
    </source>
</evidence>
<protein>
    <submittedName>
        <fullName evidence="2">Uncharacterized protein</fullName>
    </submittedName>
</protein>
<evidence type="ECO:0000313" key="2">
    <source>
        <dbReference type="EMBL" id="MBJ3777551.1"/>
    </source>
</evidence>
<feature type="region of interest" description="Disordered" evidence="1">
    <location>
        <begin position="175"/>
        <end position="207"/>
    </location>
</feature>
<dbReference type="Proteomes" id="UP000609531">
    <property type="component" value="Unassembled WGS sequence"/>
</dbReference>
<feature type="compositionally biased region" description="Basic and acidic residues" evidence="1">
    <location>
        <begin position="194"/>
        <end position="207"/>
    </location>
</feature>
<keyword evidence="3" id="KW-1185">Reference proteome</keyword>
<organism evidence="2 3">
    <name type="scientific">Acuticoccus mangrovi</name>
    <dbReference type="NCBI Taxonomy" id="2796142"/>
    <lineage>
        <taxon>Bacteria</taxon>
        <taxon>Pseudomonadati</taxon>
        <taxon>Pseudomonadota</taxon>
        <taxon>Alphaproteobacteria</taxon>
        <taxon>Hyphomicrobiales</taxon>
        <taxon>Amorphaceae</taxon>
        <taxon>Acuticoccus</taxon>
    </lineage>
</organism>
<reference evidence="2" key="1">
    <citation type="submission" date="2020-12" db="EMBL/GenBank/DDBJ databases">
        <title>Bacterial taxonomy.</title>
        <authorList>
            <person name="Pan X."/>
        </authorList>
    </citation>
    <scope>NUCLEOTIDE SEQUENCE</scope>
    <source>
        <strain evidence="2">B2012</strain>
    </source>
</reference>
<dbReference type="EMBL" id="JAEKJA010000017">
    <property type="protein sequence ID" value="MBJ3777551.1"/>
    <property type="molecule type" value="Genomic_DNA"/>
</dbReference>
<dbReference type="RefSeq" id="WP_198883452.1">
    <property type="nucleotide sequence ID" value="NZ_JAEKJA010000017.1"/>
</dbReference>
<dbReference type="AlphaFoldDB" id="A0A934MIU0"/>
<name>A0A934MIU0_9HYPH</name>